<evidence type="ECO:0000256" key="1">
    <source>
        <dbReference type="ARBA" id="ARBA00022801"/>
    </source>
</evidence>
<dbReference type="Pfam" id="PF08310">
    <property type="entry name" value="LGFP"/>
    <property type="match status" value="1"/>
</dbReference>
<keyword evidence="1 3" id="KW-0378">Hydrolase</keyword>
<evidence type="ECO:0000256" key="2">
    <source>
        <dbReference type="ARBA" id="ARBA00023295"/>
    </source>
</evidence>
<dbReference type="PANTHER" id="PTHR12631:SF10">
    <property type="entry name" value="BETA-XYLOSIDASE-LIKE PROTEIN-RELATED"/>
    <property type="match status" value="1"/>
</dbReference>
<dbReference type="RefSeq" id="WP_253648668.1">
    <property type="nucleotide sequence ID" value="NZ_BAAAMO010000006.1"/>
</dbReference>
<evidence type="ECO:0000313" key="6">
    <source>
        <dbReference type="EMBL" id="MFD0926986.1"/>
    </source>
</evidence>
<dbReference type="InterPro" id="IPR017853">
    <property type="entry name" value="GH"/>
</dbReference>
<dbReference type="Proteomes" id="UP001597068">
    <property type="component" value="Unassembled WGS sequence"/>
</dbReference>
<dbReference type="InterPro" id="IPR001547">
    <property type="entry name" value="Glyco_hydro_5"/>
</dbReference>
<keyword evidence="2 3" id="KW-0326">Glycosidase</keyword>
<dbReference type="InterPro" id="IPR051923">
    <property type="entry name" value="Glycosyl_Hydrolase_39"/>
</dbReference>
<sequence length="507" mass="53398">MRRPLPRRLTTVIVVILAALGPVACGADGPSGAPPSSAVSPIVRDAHGFGVAMGAEVFYEAAAAASADLSAAAAAGVGSIRLPVFWAAVQPFGPDTFTWSVVDRLVDTARSKGLQVLASVGGSPPWAADPTVTGPYSAPRDVGAWDRFVGALAQRYRGRIAAYEIWNEPNSSMFFAPRVDASLYTRLLRDAHRAIRAADPDATVVAGALGTVVDTTTTSDPVDFLRQMYADGAAGSFDALSVHPYKYDLGLGQAWAIPDSPGRQIAEMRRLMGDHGDGGKKMWVTEYGLPTSAVGVDRQARMLADFGRDWVQLPFAGPVFWYTLRDRATGRTDDEDNFGVLRSDFTPKPAASVVTDYARDGVSPGADAARFSDAPLPPDGGEVVSPVFRATRSGVLARFQRDAAVYATPRGFVTTTPQVALAAITADTYPTGLFGDDHQDLADGTTVFTSDIGGVHVIGSGVMDGWVRSLGAAVTDEMPAGGGSVKVDFDHGSITWSPDRGAMRSQS</sequence>
<gene>
    <name evidence="6" type="ORF">ACFQ04_14700</name>
</gene>
<name>A0ABW3G949_9NOCA</name>
<keyword evidence="4" id="KW-0732">Signal</keyword>
<dbReference type="EMBL" id="JBHTIL010000002">
    <property type="protein sequence ID" value="MFD0926986.1"/>
    <property type="molecule type" value="Genomic_DNA"/>
</dbReference>
<evidence type="ECO:0000256" key="4">
    <source>
        <dbReference type="SAM" id="SignalP"/>
    </source>
</evidence>
<comment type="caution">
    <text evidence="6">The sequence shown here is derived from an EMBL/GenBank/DDBJ whole genome shotgun (WGS) entry which is preliminary data.</text>
</comment>
<proteinExistence type="inferred from homology"/>
<accession>A0ABW3G949</accession>
<protein>
    <submittedName>
        <fullName evidence="6">Cellulase family glycosylhydrolase</fullName>
    </submittedName>
</protein>
<feature type="domain" description="Glycoside hydrolase family 5" evidence="5">
    <location>
        <begin position="48"/>
        <end position="294"/>
    </location>
</feature>
<keyword evidence="7" id="KW-1185">Reference proteome</keyword>
<feature type="signal peptide" evidence="4">
    <location>
        <begin position="1"/>
        <end position="27"/>
    </location>
</feature>
<evidence type="ECO:0000313" key="7">
    <source>
        <dbReference type="Proteomes" id="UP001597068"/>
    </source>
</evidence>
<evidence type="ECO:0000256" key="3">
    <source>
        <dbReference type="RuleBase" id="RU361153"/>
    </source>
</evidence>
<dbReference type="PANTHER" id="PTHR12631">
    <property type="entry name" value="ALPHA-L-IDURONIDASE"/>
    <property type="match status" value="1"/>
</dbReference>
<dbReference type="Gene3D" id="3.20.20.80">
    <property type="entry name" value="Glycosidases"/>
    <property type="match status" value="1"/>
</dbReference>
<comment type="similarity">
    <text evidence="3">Belongs to the glycosyl hydrolase 5 (cellulase A) family.</text>
</comment>
<dbReference type="InterPro" id="IPR013207">
    <property type="entry name" value="LGFP"/>
</dbReference>
<dbReference type="SUPFAM" id="SSF51445">
    <property type="entry name" value="(Trans)glycosidases"/>
    <property type="match status" value="1"/>
</dbReference>
<organism evidence="6 7">
    <name type="scientific">Williamsia deligens</name>
    <dbReference type="NCBI Taxonomy" id="321325"/>
    <lineage>
        <taxon>Bacteria</taxon>
        <taxon>Bacillati</taxon>
        <taxon>Actinomycetota</taxon>
        <taxon>Actinomycetes</taxon>
        <taxon>Mycobacteriales</taxon>
        <taxon>Nocardiaceae</taxon>
        <taxon>Williamsia</taxon>
    </lineage>
</organism>
<evidence type="ECO:0000259" key="5">
    <source>
        <dbReference type="Pfam" id="PF00150"/>
    </source>
</evidence>
<feature type="chain" id="PRO_5046290091" evidence="4">
    <location>
        <begin position="28"/>
        <end position="507"/>
    </location>
</feature>
<dbReference type="Pfam" id="PF00150">
    <property type="entry name" value="Cellulase"/>
    <property type="match status" value="1"/>
</dbReference>
<reference evidence="7" key="1">
    <citation type="journal article" date="2019" name="Int. J. Syst. Evol. Microbiol.">
        <title>The Global Catalogue of Microorganisms (GCM) 10K type strain sequencing project: providing services to taxonomists for standard genome sequencing and annotation.</title>
        <authorList>
            <consortium name="The Broad Institute Genomics Platform"/>
            <consortium name="The Broad Institute Genome Sequencing Center for Infectious Disease"/>
            <person name="Wu L."/>
            <person name="Ma J."/>
        </authorList>
    </citation>
    <scope>NUCLEOTIDE SEQUENCE [LARGE SCALE GENOMIC DNA]</scope>
    <source>
        <strain evidence="7">CCUG 50873</strain>
    </source>
</reference>